<dbReference type="EMBL" id="CM029049">
    <property type="protein sequence ID" value="KAG2575287.1"/>
    <property type="molecule type" value="Genomic_DNA"/>
</dbReference>
<evidence type="ECO:0000313" key="3">
    <source>
        <dbReference type="Proteomes" id="UP000823388"/>
    </source>
</evidence>
<sequence length="145" mass="15991">MAVEVVPDPGGFRENNTQDPTTQRRRARYPPPTPPQVACPVSKEAGRQAGRQETSRETSRDIWWRGRCEPAASSQRQQPTRRRQPGGHLPSIWNPARVSPAAARCDDDSARAVSRPAPAPHHPAGLARGMMIPREPLRPEPPSDS</sequence>
<protein>
    <submittedName>
        <fullName evidence="2">Uncharacterized protein</fullName>
    </submittedName>
</protein>
<name>A0A8T0QQ97_PANVG</name>
<evidence type="ECO:0000256" key="1">
    <source>
        <dbReference type="SAM" id="MobiDB-lite"/>
    </source>
</evidence>
<accession>A0A8T0QQ97</accession>
<proteinExistence type="predicted"/>
<evidence type="ECO:0000313" key="2">
    <source>
        <dbReference type="EMBL" id="KAG2575287.1"/>
    </source>
</evidence>
<gene>
    <name evidence="2" type="ORF">PVAP13_7KG415280</name>
</gene>
<feature type="compositionally biased region" description="Basic and acidic residues" evidence="1">
    <location>
        <begin position="53"/>
        <end position="68"/>
    </location>
</feature>
<reference evidence="2" key="1">
    <citation type="submission" date="2020-05" db="EMBL/GenBank/DDBJ databases">
        <title>WGS assembly of Panicum virgatum.</title>
        <authorList>
            <person name="Lovell J.T."/>
            <person name="Jenkins J."/>
            <person name="Shu S."/>
            <person name="Juenger T.E."/>
            <person name="Schmutz J."/>
        </authorList>
    </citation>
    <scope>NUCLEOTIDE SEQUENCE</scope>
    <source>
        <strain evidence="2">AP13</strain>
    </source>
</reference>
<organism evidence="2 3">
    <name type="scientific">Panicum virgatum</name>
    <name type="common">Blackwell switchgrass</name>
    <dbReference type="NCBI Taxonomy" id="38727"/>
    <lineage>
        <taxon>Eukaryota</taxon>
        <taxon>Viridiplantae</taxon>
        <taxon>Streptophyta</taxon>
        <taxon>Embryophyta</taxon>
        <taxon>Tracheophyta</taxon>
        <taxon>Spermatophyta</taxon>
        <taxon>Magnoliopsida</taxon>
        <taxon>Liliopsida</taxon>
        <taxon>Poales</taxon>
        <taxon>Poaceae</taxon>
        <taxon>PACMAD clade</taxon>
        <taxon>Panicoideae</taxon>
        <taxon>Panicodae</taxon>
        <taxon>Paniceae</taxon>
        <taxon>Panicinae</taxon>
        <taxon>Panicum</taxon>
        <taxon>Panicum sect. Hiantes</taxon>
    </lineage>
</organism>
<feature type="region of interest" description="Disordered" evidence="1">
    <location>
        <begin position="1"/>
        <end position="145"/>
    </location>
</feature>
<comment type="caution">
    <text evidence="2">The sequence shown here is derived from an EMBL/GenBank/DDBJ whole genome shotgun (WGS) entry which is preliminary data.</text>
</comment>
<dbReference type="AlphaFoldDB" id="A0A8T0QQ97"/>
<keyword evidence="3" id="KW-1185">Reference proteome</keyword>
<dbReference type="Proteomes" id="UP000823388">
    <property type="component" value="Chromosome 7K"/>
</dbReference>